<feature type="compositionally biased region" description="Basic and acidic residues" evidence="1">
    <location>
        <begin position="29"/>
        <end position="85"/>
    </location>
</feature>
<sequence length="85" mass="9432">MVGSNKSDTRQGTLPGRQTEPPNAGPEFPAEHDLKRAKDLPESVRERIREVDVTEDARGLRETGDLRGPRGDDQEARTRGTHQGE</sequence>
<reference evidence="3" key="1">
    <citation type="journal article" date="2019" name="Int. J. Syst. Evol. Microbiol.">
        <title>The Global Catalogue of Microorganisms (GCM) 10K type strain sequencing project: providing services to taxonomists for standard genome sequencing and annotation.</title>
        <authorList>
            <consortium name="The Broad Institute Genomics Platform"/>
            <consortium name="The Broad Institute Genome Sequencing Center for Infectious Disease"/>
            <person name="Wu L."/>
            <person name="Ma J."/>
        </authorList>
    </citation>
    <scope>NUCLEOTIDE SEQUENCE [LARGE SCALE GENOMIC DNA]</scope>
    <source>
        <strain evidence="3">KACC 11588</strain>
    </source>
</reference>
<accession>A0ABW0SCT3</accession>
<dbReference type="EMBL" id="JBHSNA010000007">
    <property type="protein sequence ID" value="MFC5566782.1"/>
    <property type="molecule type" value="Genomic_DNA"/>
</dbReference>
<feature type="region of interest" description="Disordered" evidence="1">
    <location>
        <begin position="1"/>
        <end position="85"/>
    </location>
</feature>
<evidence type="ECO:0000256" key="1">
    <source>
        <dbReference type="SAM" id="MobiDB-lite"/>
    </source>
</evidence>
<dbReference type="Proteomes" id="UP001596056">
    <property type="component" value="Unassembled WGS sequence"/>
</dbReference>
<proteinExistence type="predicted"/>
<keyword evidence="3" id="KW-1185">Reference proteome</keyword>
<organism evidence="2 3">
    <name type="scientific">Rubellimicrobium aerolatum</name>
    <dbReference type="NCBI Taxonomy" id="490979"/>
    <lineage>
        <taxon>Bacteria</taxon>
        <taxon>Pseudomonadati</taxon>
        <taxon>Pseudomonadota</taxon>
        <taxon>Alphaproteobacteria</taxon>
        <taxon>Rhodobacterales</taxon>
        <taxon>Roseobacteraceae</taxon>
        <taxon>Rubellimicrobium</taxon>
    </lineage>
</organism>
<feature type="compositionally biased region" description="Polar residues" evidence="1">
    <location>
        <begin position="1"/>
        <end position="12"/>
    </location>
</feature>
<gene>
    <name evidence="2" type="ORF">ACFPOC_10195</name>
</gene>
<name>A0ABW0SCT3_9RHOB</name>
<evidence type="ECO:0000313" key="2">
    <source>
        <dbReference type="EMBL" id="MFC5566782.1"/>
    </source>
</evidence>
<evidence type="ECO:0000313" key="3">
    <source>
        <dbReference type="Proteomes" id="UP001596056"/>
    </source>
</evidence>
<dbReference type="RefSeq" id="WP_209841286.1">
    <property type="nucleotide sequence ID" value="NZ_JAGGJP010000010.1"/>
</dbReference>
<protein>
    <submittedName>
        <fullName evidence="2">Uncharacterized protein</fullName>
    </submittedName>
</protein>
<comment type="caution">
    <text evidence="2">The sequence shown here is derived from an EMBL/GenBank/DDBJ whole genome shotgun (WGS) entry which is preliminary data.</text>
</comment>